<accession>A0A6P4IGJ4</accession>
<dbReference type="RefSeq" id="XP_017022779.1">
    <property type="nucleotide sequence ID" value="XM_017167290.3"/>
</dbReference>
<keyword evidence="2" id="KW-1185">Reference proteome</keyword>
<evidence type="ECO:0000256" key="1">
    <source>
        <dbReference type="SAM" id="MobiDB-lite"/>
    </source>
</evidence>
<name>A0A6P4IGJ4_DROKI</name>
<proteinExistence type="predicted"/>
<sequence length="102" mass="10260">MPTSDDTPFNPFYIGPHPSDACAIPEVPGRQCSPDCQDCQDSAKQTTAGGALLIVGMAGPSGGVATIYSTADAAAKGSSPDNPCPGKKIECMEGGGSEKPCK</sequence>
<gene>
    <name evidence="3" type="primary">LOC108075034</name>
</gene>
<protein>
    <submittedName>
        <fullName evidence="3">Uncharacterized protein</fullName>
    </submittedName>
</protein>
<dbReference type="AlphaFoldDB" id="A0A6P4IGJ4"/>
<feature type="compositionally biased region" description="Gly residues" evidence="1">
    <location>
        <begin position="93"/>
        <end position="102"/>
    </location>
</feature>
<reference evidence="3" key="1">
    <citation type="submission" date="2025-08" db="UniProtKB">
        <authorList>
            <consortium name="RefSeq"/>
        </authorList>
    </citation>
    <scope>IDENTIFICATION</scope>
    <source>
        <strain evidence="3">14028-0561.14</strain>
        <tissue evidence="3">Whole fly</tissue>
    </source>
</reference>
<dbReference type="OrthoDB" id="7871355at2759"/>
<dbReference type="Proteomes" id="UP001652661">
    <property type="component" value="Chromosome 3L"/>
</dbReference>
<feature type="region of interest" description="Disordered" evidence="1">
    <location>
        <begin position="75"/>
        <end position="102"/>
    </location>
</feature>
<dbReference type="GeneID" id="108075034"/>
<organism evidence="2 3">
    <name type="scientific">Drosophila kikkawai</name>
    <name type="common">Fruit fly</name>
    <dbReference type="NCBI Taxonomy" id="30033"/>
    <lineage>
        <taxon>Eukaryota</taxon>
        <taxon>Metazoa</taxon>
        <taxon>Ecdysozoa</taxon>
        <taxon>Arthropoda</taxon>
        <taxon>Hexapoda</taxon>
        <taxon>Insecta</taxon>
        <taxon>Pterygota</taxon>
        <taxon>Neoptera</taxon>
        <taxon>Endopterygota</taxon>
        <taxon>Diptera</taxon>
        <taxon>Brachycera</taxon>
        <taxon>Muscomorpha</taxon>
        <taxon>Ephydroidea</taxon>
        <taxon>Drosophilidae</taxon>
        <taxon>Drosophila</taxon>
        <taxon>Sophophora</taxon>
    </lineage>
</organism>
<evidence type="ECO:0000313" key="3">
    <source>
        <dbReference type="RefSeq" id="XP_017022779.1"/>
    </source>
</evidence>
<evidence type="ECO:0000313" key="2">
    <source>
        <dbReference type="Proteomes" id="UP001652661"/>
    </source>
</evidence>